<keyword evidence="1" id="KW-1133">Transmembrane helix</keyword>
<evidence type="ECO:0000313" key="3">
    <source>
        <dbReference type="Proteomes" id="UP000176846"/>
    </source>
</evidence>
<sequence>MRQELPFSSCHGPVGPIWRRAIFVPFPLVAGVGCGGVGVATVAATPVVAAVAVAVVVAGGVVAVGDGVAVCGAGVVIWGLRPPRSLLGEAIRILLRADPWSRPLNAATRQASYCG</sequence>
<keyword evidence="1" id="KW-0472">Membrane</keyword>
<name>A0A1F7UU52_9BACT</name>
<feature type="transmembrane region" description="Helical" evidence="1">
    <location>
        <begin position="21"/>
        <end position="44"/>
    </location>
</feature>
<organism evidence="2 3">
    <name type="scientific">Candidatus Uhrbacteria bacterium RIFCSPLOWO2_01_FULL_47_25</name>
    <dbReference type="NCBI Taxonomy" id="1802402"/>
    <lineage>
        <taxon>Bacteria</taxon>
        <taxon>Candidatus Uhriibacteriota</taxon>
    </lineage>
</organism>
<evidence type="ECO:0000256" key="1">
    <source>
        <dbReference type="SAM" id="Phobius"/>
    </source>
</evidence>
<keyword evidence="1" id="KW-0812">Transmembrane</keyword>
<reference evidence="2 3" key="1">
    <citation type="journal article" date="2016" name="Nat. Commun.">
        <title>Thousands of microbial genomes shed light on interconnected biogeochemical processes in an aquifer system.</title>
        <authorList>
            <person name="Anantharaman K."/>
            <person name="Brown C.T."/>
            <person name="Hug L.A."/>
            <person name="Sharon I."/>
            <person name="Castelle C.J."/>
            <person name="Probst A.J."/>
            <person name="Thomas B.C."/>
            <person name="Singh A."/>
            <person name="Wilkins M.J."/>
            <person name="Karaoz U."/>
            <person name="Brodie E.L."/>
            <person name="Williams K.H."/>
            <person name="Hubbard S.S."/>
            <person name="Banfield J.F."/>
        </authorList>
    </citation>
    <scope>NUCLEOTIDE SEQUENCE [LARGE SCALE GENOMIC DNA]</scope>
</reference>
<evidence type="ECO:0000313" key="2">
    <source>
        <dbReference type="EMBL" id="OGL81254.1"/>
    </source>
</evidence>
<dbReference type="AlphaFoldDB" id="A0A1F7UU52"/>
<proteinExistence type="predicted"/>
<protein>
    <submittedName>
        <fullName evidence="2">Uncharacterized protein</fullName>
    </submittedName>
</protein>
<accession>A0A1F7UU52</accession>
<gene>
    <name evidence="2" type="ORF">A2936_03085</name>
</gene>
<comment type="caution">
    <text evidence="2">The sequence shown here is derived from an EMBL/GenBank/DDBJ whole genome shotgun (WGS) entry which is preliminary data.</text>
</comment>
<dbReference type="PROSITE" id="PS51257">
    <property type="entry name" value="PROKAR_LIPOPROTEIN"/>
    <property type="match status" value="1"/>
</dbReference>
<feature type="transmembrane region" description="Helical" evidence="1">
    <location>
        <begin position="50"/>
        <end position="80"/>
    </location>
</feature>
<dbReference type="EMBL" id="MGEK01000032">
    <property type="protein sequence ID" value="OGL81254.1"/>
    <property type="molecule type" value="Genomic_DNA"/>
</dbReference>
<dbReference type="Proteomes" id="UP000176846">
    <property type="component" value="Unassembled WGS sequence"/>
</dbReference>